<name>A0ABU1IQD9_9BACL</name>
<accession>A0ABU1IQD9</accession>
<protein>
    <submittedName>
        <fullName evidence="1">RNA-binding protein with PIN domain</fullName>
    </submittedName>
</protein>
<keyword evidence="2" id="KW-1185">Reference proteome</keyword>
<dbReference type="Proteomes" id="UP001185012">
    <property type="component" value="Unassembled WGS sequence"/>
</dbReference>
<comment type="caution">
    <text evidence="1">The sequence shown here is derived from an EMBL/GenBank/DDBJ whole genome shotgun (WGS) entry which is preliminary data.</text>
</comment>
<dbReference type="RefSeq" id="WP_309867636.1">
    <property type="nucleotide sequence ID" value="NZ_JAVDQG010000007.1"/>
</dbReference>
<evidence type="ECO:0000313" key="1">
    <source>
        <dbReference type="EMBL" id="MDR6226980.1"/>
    </source>
</evidence>
<proteinExistence type="predicted"/>
<sequence length="167" mass="19525">MEEWLIVDGYNIIGAHEYWKTLPLEEARVQLIELLSEYQASSGRRVTLVFDAHRTAGGESRETLGNITVRYTREHETADQLIERLVKKNRASGRRLYVATSDYLEQRMIFGQGAYRLSARELLQEMKNMKKEVAKRIDEDKQGRKRTLGQGLTQEILERLESIRRKK</sequence>
<dbReference type="InterPro" id="IPR010298">
    <property type="entry name" value="YacP-like"/>
</dbReference>
<organism evidence="1 2">
    <name type="scientific">Desmospora profundinema</name>
    <dbReference type="NCBI Taxonomy" id="1571184"/>
    <lineage>
        <taxon>Bacteria</taxon>
        <taxon>Bacillati</taxon>
        <taxon>Bacillota</taxon>
        <taxon>Bacilli</taxon>
        <taxon>Bacillales</taxon>
        <taxon>Thermoactinomycetaceae</taxon>
        <taxon>Desmospora</taxon>
    </lineage>
</organism>
<dbReference type="EMBL" id="JAVDQG010000007">
    <property type="protein sequence ID" value="MDR6226980.1"/>
    <property type="molecule type" value="Genomic_DNA"/>
</dbReference>
<dbReference type="PANTHER" id="PTHR34547:SF1">
    <property type="entry name" value="YACP-LIKE NYN DOMAIN PROTEIN"/>
    <property type="match status" value="1"/>
</dbReference>
<evidence type="ECO:0000313" key="2">
    <source>
        <dbReference type="Proteomes" id="UP001185012"/>
    </source>
</evidence>
<dbReference type="PANTHER" id="PTHR34547">
    <property type="entry name" value="YACP-LIKE NYN DOMAIN PROTEIN"/>
    <property type="match status" value="1"/>
</dbReference>
<reference evidence="1 2" key="1">
    <citation type="submission" date="2023-07" db="EMBL/GenBank/DDBJ databases">
        <title>Genomic Encyclopedia of Type Strains, Phase IV (KMG-IV): sequencing the most valuable type-strain genomes for metagenomic binning, comparative biology and taxonomic classification.</title>
        <authorList>
            <person name="Goeker M."/>
        </authorList>
    </citation>
    <scope>NUCLEOTIDE SEQUENCE [LARGE SCALE GENOMIC DNA]</scope>
    <source>
        <strain evidence="1 2">DSM 45903</strain>
    </source>
</reference>
<dbReference type="Pfam" id="PF05991">
    <property type="entry name" value="NYN_YacP"/>
    <property type="match status" value="1"/>
</dbReference>
<dbReference type="CDD" id="cd10912">
    <property type="entry name" value="PIN_YacP-like"/>
    <property type="match status" value="1"/>
</dbReference>
<gene>
    <name evidence="1" type="ORF">JOE21_002992</name>
</gene>